<dbReference type="PANTHER" id="PTHR45672">
    <property type="entry name" value="PROTEIN DISULFIDE-ISOMERASE C17H9.14C-RELATED"/>
    <property type="match status" value="1"/>
</dbReference>
<dbReference type="SUPFAM" id="SSF52833">
    <property type="entry name" value="Thioredoxin-like"/>
    <property type="match status" value="4"/>
</dbReference>
<accession>A0ABD0YZC8</accession>
<evidence type="ECO:0000256" key="1">
    <source>
        <dbReference type="ARBA" id="ARBA00006347"/>
    </source>
</evidence>
<dbReference type="Gene3D" id="3.40.30.10">
    <property type="entry name" value="Glutaredoxin"/>
    <property type="match status" value="4"/>
</dbReference>
<sequence length="481" mass="54396">ICFFGSNSKQNGKTNNIEEISDLKEFKKILRTKNNVLVCFISSQRQVSHVLKVFKETAEIIKGQGTMLLIDCSGDSKKLCKKLKIVPEPFVLRHYKDGDFHKVYDRKLTATSLVNFMRDPTGDIPWEEDETSVDVVHLPDLSSIVKLLKRETKPIMIMFYAPWCGYCKQLKPDYSAAATALKNTSVLAAVDVNRPENTAVRMKFNITGFPTLLYFENGELKLNYEGENNKDKIISFMQNPSAPPPRPKEEDWSLSETDVIHLTADTFDSFIEGENSTLVMFYAPWCGHCKKMKPEYEKAATLLKTKSVVGSLAAVDATKEAALSKRFGVKGFPTVKYFKNGEFAWDTPTLREAGKILEYMKDPKEPPPPPPPEPDWSEQLSEVVHLNTDNFKQFLKKKKHVLVMFYAPWCGHCKMAKPEFTAAAEESKDNLNVAFGAVDCTKHSSVCTAIGVTGYPTFKYYHYYNKDTANTEYSGGRKVRA</sequence>
<dbReference type="PRINTS" id="PR00421">
    <property type="entry name" value="THIOREDOXIN"/>
</dbReference>
<dbReference type="Pfam" id="PF00085">
    <property type="entry name" value="Thioredoxin"/>
    <property type="match status" value="3"/>
</dbReference>
<dbReference type="CDD" id="cd02997">
    <property type="entry name" value="PDI_a_PDIR"/>
    <property type="match status" value="3"/>
</dbReference>
<comment type="caution">
    <text evidence="3">The sequence shown here is derived from an EMBL/GenBank/DDBJ whole genome shotgun (WGS) entry which is preliminary data.</text>
</comment>
<dbReference type="Proteomes" id="UP001558652">
    <property type="component" value="Unassembled WGS sequence"/>
</dbReference>
<evidence type="ECO:0000313" key="4">
    <source>
        <dbReference type="Proteomes" id="UP001558652"/>
    </source>
</evidence>
<dbReference type="InterPro" id="IPR036249">
    <property type="entry name" value="Thioredoxin-like_sf"/>
</dbReference>
<keyword evidence="4" id="KW-1185">Reference proteome</keyword>
<protein>
    <recommendedName>
        <fullName evidence="2">Thioredoxin domain-containing protein</fullName>
    </recommendedName>
</protein>
<dbReference type="PROSITE" id="PS51352">
    <property type="entry name" value="THIOREDOXIN_2"/>
    <property type="match status" value="3"/>
</dbReference>
<gene>
    <name evidence="3" type="ORF">AAG570_010744</name>
</gene>
<proteinExistence type="inferred from homology"/>
<feature type="domain" description="Thioredoxin" evidence="2">
    <location>
        <begin position="243"/>
        <end position="359"/>
    </location>
</feature>
<feature type="domain" description="Thioredoxin" evidence="2">
    <location>
        <begin position="361"/>
        <end position="481"/>
    </location>
</feature>
<comment type="similarity">
    <text evidence="1">Belongs to the protein disulfide isomerase family.</text>
</comment>
<dbReference type="AlphaFoldDB" id="A0ABD0YZC8"/>
<dbReference type="EMBL" id="JBFDAA010000005">
    <property type="protein sequence ID" value="KAL1132792.1"/>
    <property type="molecule type" value="Genomic_DNA"/>
</dbReference>
<feature type="non-terminal residue" evidence="3">
    <location>
        <position position="1"/>
    </location>
</feature>
<name>A0ABD0YZC8_9HEMI</name>
<organism evidence="3 4">
    <name type="scientific">Ranatra chinensis</name>
    <dbReference type="NCBI Taxonomy" id="642074"/>
    <lineage>
        <taxon>Eukaryota</taxon>
        <taxon>Metazoa</taxon>
        <taxon>Ecdysozoa</taxon>
        <taxon>Arthropoda</taxon>
        <taxon>Hexapoda</taxon>
        <taxon>Insecta</taxon>
        <taxon>Pterygota</taxon>
        <taxon>Neoptera</taxon>
        <taxon>Paraneoptera</taxon>
        <taxon>Hemiptera</taxon>
        <taxon>Heteroptera</taxon>
        <taxon>Panheteroptera</taxon>
        <taxon>Nepomorpha</taxon>
        <taxon>Nepidae</taxon>
        <taxon>Ranatrinae</taxon>
        <taxon>Ranatra</taxon>
    </lineage>
</organism>
<feature type="domain" description="Thioredoxin" evidence="2">
    <location>
        <begin position="113"/>
        <end position="242"/>
    </location>
</feature>
<dbReference type="PROSITE" id="PS00194">
    <property type="entry name" value="THIOREDOXIN_1"/>
    <property type="match status" value="2"/>
</dbReference>
<reference evidence="3 4" key="1">
    <citation type="submission" date="2024-07" db="EMBL/GenBank/DDBJ databases">
        <title>Chromosome-level genome assembly of the water stick insect Ranatra chinensis (Heteroptera: Nepidae).</title>
        <authorList>
            <person name="Liu X."/>
        </authorList>
    </citation>
    <scope>NUCLEOTIDE SEQUENCE [LARGE SCALE GENOMIC DNA]</scope>
    <source>
        <strain evidence="3">Cailab_2021Rc</strain>
        <tissue evidence="3">Muscle</tissue>
    </source>
</reference>
<dbReference type="InterPro" id="IPR051063">
    <property type="entry name" value="PDI"/>
</dbReference>
<evidence type="ECO:0000313" key="3">
    <source>
        <dbReference type="EMBL" id="KAL1132792.1"/>
    </source>
</evidence>
<dbReference type="PANTHER" id="PTHR45672:SF2">
    <property type="entry name" value="PROTEIN DISULFIDE-ISOMERASE A5"/>
    <property type="match status" value="1"/>
</dbReference>
<dbReference type="InterPro" id="IPR046374">
    <property type="entry name" value="PDI_a_PDIR"/>
</dbReference>
<dbReference type="InterPro" id="IPR013766">
    <property type="entry name" value="Thioredoxin_domain"/>
</dbReference>
<dbReference type="InterPro" id="IPR017937">
    <property type="entry name" value="Thioredoxin_CS"/>
</dbReference>
<evidence type="ECO:0000259" key="2">
    <source>
        <dbReference type="PROSITE" id="PS51352"/>
    </source>
</evidence>